<dbReference type="EMBL" id="LGTC01000001">
    <property type="protein sequence ID" value="KNY26255.1"/>
    <property type="molecule type" value="Genomic_DNA"/>
</dbReference>
<feature type="region of interest" description="Disordered" evidence="7">
    <location>
        <begin position="1"/>
        <end position="20"/>
    </location>
</feature>
<keyword evidence="10" id="KW-1185">Reference proteome</keyword>
<dbReference type="InterPro" id="IPR003593">
    <property type="entry name" value="AAA+_ATPase"/>
</dbReference>
<dbReference type="Gene3D" id="3.40.50.300">
    <property type="entry name" value="P-loop containing nucleotide triphosphate hydrolases"/>
    <property type="match status" value="1"/>
</dbReference>
<dbReference type="GO" id="GO:0008047">
    <property type="term" value="F:enzyme activator activity"/>
    <property type="evidence" value="ECO:0007669"/>
    <property type="project" value="TreeGrafter"/>
</dbReference>
<dbReference type="Pfam" id="PF16193">
    <property type="entry name" value="AAA_assoc_2"/>
    <property type="match status" value="1"/>
</dbReference>
<evidence type="ECO:0000256" key="1">
    <source>
        <dbReference type="ARBA" id="ARBA00002393"/>
    </source>
</evidence>
<evidence type="ECO:0000313" key="10">
    <source>
        <dbReference type="Proteomes" id="UP000036923"/>
    </source>
</evidence>
<evidence type="ECO:0000256" key="4">
    <source>
        <dbReference type="ARBA" id="ARBA00022705"/>
    </source>
</evidence>
<dbReference type="FunFam" id="1.10.3710.10:FF:000003">
    <property type="entry name" value="ATPase, AAA family protein"/>
    <property type="match status" value="1"/>
</dbReference>
<dbReference type="GO" id="GO:0003677">
    <property type="term" value="F:DNA binding"/>
    <property type="evidence" value="ECO:0007669"/>
    <property type="project" value="InterPro"/>
</dbReference>
<proteinExistence type="inferred from homology"/>
<evidence type="ECO:0000313" key="9">
    <source>
        <dbReference type="EMBL" id="KNY26255.1"/>
    </source>
</evidence>
<dbReference type="InterPro" id="IPR051314">
    <property type="entry name" value="AAA_ATPase_RarA/MGS1/WRNIP1"/>
</dbReference>
<name>A0A0L6JKH6_9FIRM</name>
<dbReference type="AlphaFoldDB" id="A0A0L6JKH6"/>
<dbReference type="CDD" id="cd00009">
    <property type="entry name" value="AAA"/>
    <property type="match status" value="1"/>
</dbReference>
<gene>
    <name evidence="9" type="ORF">Bccel_1517</name>
</gene>
<evidence type="ECO:0000256" key="2">
    <source>
        <dbReference type="ARBA" id="ARBA00008959"/>
    </source>
</evidence>
<organism evidence="9 10">
    <name type="scientific">Pseudobacteroides cellulosolvens ATCC 35603 = DSM 2933</name>
    <dbReference type="NCBI Taxonomy" id="398512"/>
    <lineage>
        <taxon>Bacteria</taxon>
        <taxon>Bacillati</taxon>
        <taxon>Bacillota</taxon>
        <taxon>Clostridia</taxon>
        <taxon>Eubacteriales</taxon>
        <taxon>Oscillospiraceae</taxon>
        <taxon>Pseudobacteroides</taxon>
    </lineage>
</organism>
<dbReference type="Pfam" id="PF12002">
    <property type="entry name" value="MgsA_C"/>
    <property type="match status" value="1"/>
</dbReference>
<dbReference type="Gene3D" id="1.10.3710.10">
    <property type="entry name" value="DNA polymerase III clamp loader subunits, C-terminal domain"/>
    <property type="match status" value="1"/>
</dbReference>
<dbReference type="InterPro" id="IPR008921">
    <property type="entry name" value="DNA_pol3_clamp-load_cplx_C"/>
</dbReference>
<dbReference type="SMART" id="SM00382">
    <property type="entry name" value="AAA"/>
    <property type="match status" value="1"/>
</dbReference>
<dbReference type="SUPFAM" id="SSF48019">
    <property type="entry name" value="post-AAA+ oligomerization domain-like"/>
    <property type="match status" value="1"/>
</dbReference>
<comment type="caution">
    <text evidence="9">The sequence shown here is derived from an EMBL/GenBank/DDBJ whole genome shotgun (WGS) entry which is preliminary data.</text>
</comment>
<evidence type="ECO:0000256" key="5">
    <source>
        <dbReference type="ARBA" id="ARBA00022741"/>
    </source>
</evidence>
<dbReference type="GO" id="GO:0000731">
    <property type="term" value="P:DNA synthesis involved in DNA repair"/>
    <property type="evidence" value="ECO:0007669"/>
    <property type="project" value="TreeGrafter"/>
</dbReference>
<dbReference type="Gene3D" id="1.10.8.60">
    <property type="match status" value="1"/>
</dbReference>
<dbReference type="Proteomes" id="UP000036923">
    <property type="component" value="Unassembled WGS sequence"/>
</dbReference>
<reference evidence="10" key="1">
    <citation type="submission" date="2015-07" db="EMBL/GenBank/DDBJ databases">
        <title>Near-Complete Genome Sequence of the Cellulolytic Bacterium Bacteroides (Pseudobacteroides) cellulosolvens ATCC 35603.</title>
        <authorList>
            <person name="Dassa B."/>
            <person name="Utturkar S.M."/>
            <person name="Klingeman D.M."/>
            <person name="Hurt R.A."/>
            <person name="Keller M."/>
            <person name="Xu J."/>
            <person name="Reddy Y.H.K."/>
            <person name="Borovok I."/>
            <person name="Grinberg I.R."/>
            <person name="Lamed R."/>
            <person name="Zhivin O."/>
            <person name="Bayer E.A."/>
            <person name="Brown S.D."/>
        </authorList>
    </citation>
    <scope>NUCLEOTIDE SEQUENCE [LARGE SCALE GENOMIC DNA]</scope>
    <source>
        <strain evidence="10">DSM 2933</strain>
    </source>
</reference>
<evidence type="ECO:0000256" key="3">
    <source>
        <dbReference type="ARBA" id="ARBA00020776"/>
    </source>
</evidence>
<accession>A0A0L6JKH6</accession>
<keyword evidence="4" id="KW-0235">DNA replication</keyword>
<keyword evidence="5" id="KW-0547">Nucleotide-binding</keyword>
<comment type="function">
    <text evidence="1">DNA-dependent ATPase that plays important roles in cellular responses to stalled DNA replication processes.</text>
</comment>
<dbReference type="GO" id="GO:0005524">
    <property type="term" value="F:ATP binding"/>
    <property type="evidence" value="ECO:0007669"/>
    <property type="project" value="UniProtKB-KW"/>
</dbReference>
<dbReference type="PATRIC" id="fig|398512.5.peg.1577"/>
<dbReference type="Gene3D" id="1.20.272.10">
    <property type="match status" value="1"/>
</dbReference>
<dbReference type="PANTHER" id="PTHR13779">
    <property type="entry name" value="WERNER HELICASE-INTERACTING PROTEIN 1 FAMILY MEMBER"/>
    <property type="match status" value="1"/>
</dbReference>
<evidence type="ECO:0000256" key="6">
    <source>
        <dbReference type="ARBA" id="ARBA00022840"/>
    </source>
</evidence>
<dbReference type="STRING" id="398512.Bccel_1517"/>
<dbReference type="CDD" id="cd18139">
    <property type="entry name" value="HLD_clamp_RarA"/>
    <property type="match status" value="1"/>
</dbReference>
<dbReference type="InterPro" id="IPR003959">
    <property type="entry name" value="ATPase_AAA_core"/>
</dbReference>
<dbReference type="PRINTS" id="PR00830">
    <property type="entry name" value="ENDOLAPTASE"/>
</dbReference>
<dbReference type="GO" id="GO:0017116">
    <property type="term" value="F:single-stranded DNA helicase activity"/>
    <property type="evidence" value="ECO:0007669"/>
    <property type="project" value="TreeGrafter"/>
</dbReference>
<dbReference type="FunFam" id="1.20.272.10:FF:000001">
    <property type="entry name" value="Putative AAA family ATPase"/>
    <property type="match status" value="1"/>
</dbReference>
<dbReference type="PANTHER" id="PTHR13779:SF7">
    <property type="entry name" value="ATPASE WRNIP1"/>
    <property type="match status" value="1"/>
</dbReference>
<dbReference type="GO" id="GO:0016887">
    <property type="term" value="F:ATP hydrolysis activity"/>
    <property type="evidence" value="ECO:0007669"/>
    <property type="project" value="InterPro"/>
</dbReference>
<dbReference type="InterPro" id="IPR021886">
    <property type="entry name" value="MgsA_C"/>
</dbReference>
<evidence type="ECO:0000256" key="7">
    <source>
        <dbReference type="SAM" id="MobiDB-lite"/>
    </source>
</evidence>
<comment type="similarity">
    <text evidence="2">Belongs to the AAA ATPase family. RarA/MGS1/WRNIP1 subfamily.</text>
</comment>
<sequence>MSMENSKADTKENSRDKKEPLAYRMCPRTIDEFFGQEEIVGQGKLLYRMIKADRISSIILYGPPGTGKTSLARIIASTTKSRFEKLNAVTSGVADIKRIAQDTQNPIINPSGKTVLFVDEIHRFNKSQQDALLPYVENGTIVLIGATTENPFFEVNKALISRSSVFMLKPLGEENLKNIIQNALKDKERGLGNLDVTLDEDALNYLAQISNGDARTALNAIELAVLTSELDENGIIHISLATIEECVQKKHITFDKSGESHYDNISAFIKSMRGSDADATVFYLARAIYAGEDPVFLARRIIICASEDVGMANPTALQVAVAAAEAVRMIGMPEARIILAHAAVMVATSPKSNSSYKAIGKALSDVSTKRTGEVPMHLRNAPAGGMKDLGYGQGYKYAHDYQGNIVDQQYLPKEMKGTVYYEPTTNGYEARIKEWLDRWKNRKKE</sequence>
<dbReference type="eggNOG" id="COG2256">
    <property type="taxonomic scope" value="Bacteria"/>
</dbReference>
<dbReference type="InterPro" id="IPR027417">
    <property type="entry name" value="P-loop_NTPase"/>
</dbReference>
<protein>
    <recommendedName>
        <fullName evidence="3">Replication-associated recombination protein A</fullName>
    </recommendedName>
</protein>
<dbReference type="GO" id="GO:0006261">
    <property type="term" value="P:DNA-templated DNA replication"/>
    <property type="evidence" value="ECO:0007669"/>
    <property type="project" value="TreeGrafter"/>
</dbReference>
<dbReference type="FunFam" id="1.10.8.60:FF:000029">
    <property type="entry name" value="Replication-associated recombination protein A"/>
    <property type="match status" value="1"/>
</dbReference>
<keyword evidence="6" id="KW-0067">ATP-binding</keyword>
<evidence type="ECO:0000259" key="8">
    <source>
        <dbReference type="SMART" id="SM00382"/>
    </source>
</evidence>
<dbReference type="Pfam" id="PF00004">
    <property type="entry name" value="AAA"/>
    <property type="match status" value="1"/>
</dbReference>
<dbReference type="FunFam" id="3.40.50.300:FF:000137">
    <property type="entry name" value="Replication-associated recombination protein A"/>
    <property type="match status" value="1"/>
</dbReference>
<feature type="domain" description="AAA+ ATPase" evidence="8">
    <location>
        <begin position="54"/>
        <end position="171"/>
    </location>
</feature>
<dbReference type="SUPFAM" id="SSF52540">
    <property type="entry name" value="P-loop containing nucleoside triphosphate hydrolases"/>
    <property type="match status" value="1"/>
</dbReference>
<dbReference type="InterPro" id="IPR032423">
    <property type="entry name" value="AAA_assoc_2"/>
</dbReference>